<comment type="caution">
    <text evidence="1">The sequence shown here is derived from an EMBL/GenBank/DDBJ whole genome shotgun (WGS) entry which is preliminary data.</text>
</comment>
<gene>
    <name evidence="1" type="ORF">KQP761_LOCUS29343</name>
</gene>
<dbReference type="Proteomes" id="UP000663834">
    <property type="component" value="Unassembled WGS sequence"/>
</dbReference>
<protein>
    <submittedName>
        <fullName evidence="1">Uncharacterized protein</fullName>
    </submittedName>
</protein>
<evidence type="ECO:0000313" key="2">
    <source>
        <dbReference type="Proteomes" id="UP000663834"/>
    </source>
</evidence>
<sequence>MCNCTRTPTYFATMSGKWVHWGLLGTSAIHTLTPTEFIIYLGHVLSPCQMSEQELLTEMRNEQMSNISPVNVSDEQIRKSFRKEQSLASIARLRDGMGAPAPKRRKNKVITDEYLIKLWDFYDEGLLDIPSFLKAAELRYFQRPSKR</sequence>
<accession>A0A816EI12</accession>
<evidence type="ECO:0000313" key="1">
    <source>
        <dbReference type="EMBL" id="CAF1647820.1"/>
    </source>
</evidence>
<dbReference type="AlphaFoldDB" id="A0A816EI12"/>
<reference evidence="1" key="1">
    <citation type="submission" date="2021-02" db="EMBL/GenBank/DDBJ databases">
        <authorList>
            <person name="Nowell W R."/>
        </authorList>
    </citation>
    <scope>NUCLEOTIDE SEQUENCE</scope>
</reference>
<proteinExistence type="predicted"/>
<name>A0A816EI12_9BILA</name>
<dbReference type="EMBL" id="CAJNOW010016129">
    <property type="protein sequence ID" value="CAF1647820.1"/>
    <property type="molecule type" value="Genomic_DNA"/>
</dbReference>
<organism evidence="1 2">
    <name type="scientific">Rotaria magnacalcarata</name>
    <dbReference type="NCBI Taxonomy" id="392030"/>
    <lineage>
        <taxon>Eukaryota</taxon>
        <taxon>Metazoa</taxon>
        <taxon>Spiralia</taxon>
        <taxon>Gnathifera</taxon>
        <taxon>Rotifera</taxon>
        <taxon>Eurotatoria</taxon>
        <taxon>Bdelloidea</taxon>
        <taxon>Philodinida</taxon>
        <taxon>Philodinidae</taxon>
        <taxon>Rotaria</taxon>
    </lineage>
</organism>